<sequence>MIRNGEEITFGFDRPLGPMSEADRCFCWVACVLPVQASRRRKSETYRLIVPPEHVCEHVGFVEYEAVQSSNCMRFLEGYGKLDIIAVIV</sequence>
<dbReference type="AlphaFoldDB" id="A0AAX4I728"/>
<organism evidence="1 2">
    <name type="scientific">Colletotrichum destructivum</name>
    <dbReference type="NCBI Taxonomy" id="34406"/>
    <lineage>
        <taxon>Eukaryota</taxon>
        <taxon>Fungi</taxon>
        <taxon>Dikarya</taxon>
        <taxon>Ascomycota</taxon>
        <taxon>Pezizomycotina</taxon>
        <taxon>Sordariomycetes</taxon>
        <taxon>Hypocreomycetidae</taxon>
        <taxon>Glomerellales</taxon>
        <taxon>Glomerellaceae</taxon>
        <taxon>Colletotrichum</taxon>
        <taxon>Colletotrichum destructivum species complex</taxon>
    </lineage>
</organism>
<dbReference type="Proteomes" id="UP001322277">
    <property type="component" value="Chromosome 2"/>
</dbReference>
<evidence type="ECO:0000313" key="2">
    <source>
        <dbReference type="Proteomes" id="UP001322277"/>
    </source>
</evidence>
<gene>
    <name evidence="1" type="ORF">CDEST_03743</name>
</gene>
<accession>A0AAX4I728</accession>
<reference evidence="2" key="1">
    <citation type="journal article" date="2023" name="bioRxiv">
        <title>Complete genome of the Medicago anthracnose fungus, Colletotrichum destructivum, reveals a mini-chromosome-like region within a core chromosome.</title>
        <authorList>
            <person name="Lapalu N."/>
            <person name="Simon A."/>
            <person name="Lu A."/>
            <person name="Plaumann P.-L."/>
            <person name="Amselem J."/>
            <person name="Pigne S."/>
            <person name="Auger A."/>
            <person name="Koch C."/>
            <person name="Dallery J.-F."/>
            <person name="O'Connell R.J."/>
        </authorList>
    </citation>
    <scope>NUCLEOTIDE SEQUENCE [LARGE SCALE GENOMIC DNA]</scope>
    <source>
        <strain evidence="2">CBS 520.97</strain>
    </source>
</reference>
<dbReference type="RefSeq" id="XP_062775953.1">
    <property type="nucleotide sequence ID" value="XM_062919902.1"/>
</dbReference>
<dbReference type="KEGG" id="cdet:87940246"/>
<evidence type="ECO:0000313" key="1">
    <source>
        <dbReference type="EMBL" id="WQF78729.1"/>
    </source>
</evidence>
<dbReference type="EMBL" id="CP137306">
    <property type="protein sequence ID" value="WQF78729.1"/>
    <property type="molecule type" value="Genomic_DNA"/>
</dbReference>
<protein>
    <submittedName>
        <fullName evidence="1">Uncharacterized protein</fullName>
    </submittedName>
</protein>
<keyword evidence="2" id="KW-1185">Reference proteome</keyword>
<proteinExistence type="predicted"/>
<dbReference type="GeneID" id="87940246"/>
<name>A0AAX4I728_9PEZI</name>